<protein>
    <submittedName>
        <fullName evidence="1">Response regulator</fullName>
    </submittedName>
</protein>
<accession>A0ACC6PD20</accession>
<proteinExistence type="predicted"/>
<keyword evidence="2" id="KW-1185">Reference proteome</keyword>
<evidence type="ECO:0000313" key="2">
    <source>
        <dbReference type="Proteomes" id="UP001380953"/>
    </source>
</evidence>
<gene>
    <name evidence="1" type="ORF">WKI47_13320</name>
</gene>
<sequence length="594" mass="67334">MNKYQALFIEQTGDNLDRILNPVARTDERSVYRMLHSIKGTSGTIGLQDWYATSLGLLEQFDEHGDRVFSGEELTSPLSSLVRLLDEAKRVRDTEPPVDFSPQEPKPETSGSVREGLAKHLGRQEPSRETPDRAQRSSAESLPTPAAVSDVQTFDTENKAPGASSESEGTVLLLDDDLGLLALLKDILEERGFAVFATPHFEKAVEWFYEMRPDCAVLDVLLPEQSGFELLEGLRELCDRYMIPVVLMTGKTDSATRIRAYAGGADDFLTKPIDPEEFVVRIRRLTRRRRRLTGQLLLDQTTGAYGMPFLERELGREVALARDSGERLSIAAIELDGLRHLNERQGYREGDRMLKRFSDEIRRRLNPRDIWARDRANRFFLMQPGLREAQSREFIQRVLQEEELQTLLREGEIKAVHASSDVDTDKESPQHSALTEVSRALEAMKIHPGGGEAVPEPSAESRQLRLGIIDDDPLIRMILERQLVSLETEYDLDIRSFSDGEEFLSDPWHIGGFRYLLILDRMMPRMNGMEVLSRLRSNRYPQVYTVLMLTGVGDERGIAEAIQTGTDDYMTKPFSMVELEARVRRLLGKVGSPL</sequence>
<name>A0ACC6PD20_9BACL</name>
<reference evidence="1" key="1">
    <citation type="submission" date="2024-03" db="EMBL/GenBank/DDBJ databases">
        <title>Whole genome sequecning of epiphytes from Marcgravia umbellata leaves.</title>
        <authorList>
            <person name="Kumar G."/>
            <person name="Savka M.A."/>
        </authorList>
    </citation>
    <scope>NUCLEOTIDE SEQUENCE</scope>
    <source>
        <strain evidence="1">RIT_BL5</strain>
    </source>
</reference>
<comment type="caution">
    <text evidence="1">The sequence shown here is derived from an EMBL/GenBank/DDBJ whole genome shotgun (WGS) entry which is preliminary data.</text>
</comment>
<dbReference type="EMBL" id="JBBKAR010000034">
    <property type="protein sequence ID" value="MEJ8304880.1"/>
    <property type="molecule type" value="Genomic_DNA"/>
</dbReference>
<organism evidence="1 2">
    <name type="scientific">Saccharibacillus sacchari</name>
    <dbReference type="NCBI Taxonomy" id="456493"/>
    <lineage>
        <taxon>Bacteria</taxon>
        <taxon>Bacillati</taxon>
        <taxon>Bacillota</taxon>
        <taxon>Bacilli</taxon>
        <taxon>Bacillales</taxon>
        <taxon>Paenibacillaceae</taxon>
        <taxon>Saccharibacillus</taxon>
    </lineage>
</organism>
<dbReference type="Proteomes" id="UP001380953">
    <property type="component" value="Unassembled WGS sequence"/>
</dbReference>
<evidence type="ECO:0000313" key="1">
    <source>
        <dbReference type="EMBL" id="MEJ8304880.1"/>
    </source>
</evidence>